<protein>
    <submittedName>
        <fullName evidence="1">Uncharacterized protein</fullName>
    </submittedName>
</protein>
<organism evidence="1 2">
    <name type="scientific">Litorilituus sediminis</name>
    <dbReference type="NCBI Taxonomy" id="718192"/>
    <lineage>
        <taxon>Bacteria</taxon>
        <taxon>Pseudomonadati</taxon>
        <taxon>Pseudomonadota</taxon>
        <taxon>Gammaproteobacteria</taxon>
        <taxon>Alteromonadales</taxon>
        <taxon>Colwelliaceae</taxon>
        <taxon>Litorilituus</taxon>
    </lineage>
</organism>
<dbReference type="AlphaFoldDB" id="A0A4P6P9I3"/>
<sequence>MAKQIITLYHAAQKTLAKDQQPLTTQTKKPTQFELALQLISLRLIFTSFLQQTMLSDSALHHLNLWLPSQGSL</sequence>
<name>A0A4P6P9I3_9GAMM</name>
<evidence type="ECO:0000313" key="1">
    <source>
        <dbReference type="EMBL" id="QBG36949.1"/>
    </source>
</evidence>
<evidence type="ECO:0000313" key="2">
    <source>
        <dbReference type="Proteomes" id="UP000290244"/>
    </source>
</evidence>
<dbReference type="KEGG" id="lsd:EMK97_15080"/>
<dbReference type="Proteomes" id="UP000290244">
    <property type="component" value="Chromosome"/>
</dbReference>
<accession>A0A4P6P9I3</accession>
<reference evidence="1 2" key="1">
    <citation type="submission" date="2018-12" db="EMBL/GenBank/DDBJ databases">
        <title>Complete genome of Litorilituus sediminis.</title>
        <authorList>
            <person name="Liu A."/>
            <person name="Rong J."/>
        </authorList>
    </citation>
    <scope>NUCLEOTIDE SEQUENCE [LARGE SCALE GENOMIC DNA]</scope>
    <source>
        <strain evidence="1 2">JCM 17549</strain>
    </source>
</reference>
<gene>
    <name evidence="1" type="ORF">EMK97_15080</name>
</gene>
<dbReference type="EMBL" id="CP034759">
    <property type="protein sequence ID" value="QBG36949.1"/>
    <property type="molecule type" value="Genomic_DNA"/>
</dbReference>
<keyword evidence="2" id="KW-1185">Reference proteome</keyword>
<proteinExistence type="predicted"/>